<dbReference type="InterPro" id="IPR019410">
    <property type="entry name" value="Methyltransf_16"/>
</dbReference>
<name>A0A9P7NAQ8_9HYPO</name>
<reference evidence="1" key="1">
    <citation type="journal article" date="2020" name="bioRxiv">
        <title>Whole genome comparisons of ergot fungi reveals the divergence and evolution of species within the genus Claviceps are the result of varying mechanisms driving genome evolution and host range expansion.</title>
        <authorList>
            <person name="Wyka S.A."/>
            <person name="Mondo S.J."/>
            <person name="Liu M."/>
            <person name="Dettman J."/>
            <person name="Nalam V."/>
            <person name="Broders K.D."/>
        </authorList>
    </citation>
    <scope>NUCLEOTIDE SEQUENCE</scope>
    <source>
        <strain evidence="1">CCC 602</strain>
    </source>
</reference>
<dbReference type="GO" id="GO:0008757">
    <property type="term" value="F:S-adenosylmethionine-dependent methyltransferase activity"/>
    <property type="evidence" value="ECO:0007669"/>
    <property type="project" value="UniProtKB-ARBA"/>
</dbReference>
<dbReference type="PANTHER" id="PTHR14614">
    <property type="entry name" value="HEPATOCELLULAR CARCINOMA-ASSOCIATED ANTIGEN"/>
    <property type="match status" value="1"/>
</dbReference>
<dbReference type="PANTHER" id="PTHR14614:SF147">
    <property type="entry name" value="S-ADENOSYLMETHIONINE-DEPENDENT METHYLTRANSFERASE OF THE SEVEN BETA-STRAND FAMILY"/>
    <property type="match status" value="1"/>
</dbReference>
<sequence>MGIKRRSAQPPSISLPSLRDLTTLSSAQIQDALRGLHEVFCRLPTSLDFQISNKKHLLTADSGYASEAEAEADEETETECLRHDEFERSFATRWLTGFIGRAFELSLEEIILERLVDDACSILSDLTNESKKELTADEELGMTRGFRFLLRGDQNSKIDVELYDTPMQTGEDHTDVGLQTWGASIALSDKISNNPELFGLSKSVTSSSSRIVELGAGTGLVSLFLSRLVPYISDTRPTIVATDYHPTVLANLRANITSHMETTPDAAPVLACHLDWSAPSRQEPLDVPADILIAADVTYAPQHAAWLRDCAKSLLGDAGVFWLMVSIRPNGKFAGISDTVETAFGDERECTRPDGKRLSISSMQRMEKKGEIGRADEVGYKLFEIVWI</sequence>
<gene>
    <name evidence="1" type="ORF">E4U43_001192</name>
</gene>
<dbReference type="Proteomes" id="UP000748025">
    <property type="component" value="Unassembled WGS sequence"/>
</dbReference>
<keyword evidence="2" id="KW-1185">Reference proteome</keyword>
<accession>A0A9P7NAQ8</accession>
<dbReference type="EMBL" id="SRPW01001373">
    <property type="protein sequence ID" value="KAG6002033.1"/>
    <property type="molecule type" value="Genomic_DNA"/>
</dbReference>
<dbReference type="Gene3D" id="3.40.50.150">
    <property type="entry name" value="Vaccinia Virus protein VP39"/>
    <property type="match status" value="1"/>
</dbReference>
<comment type="caution">
    <text evidence="1">The sequence shown here is derived from an EMBL/GenBank/DDBJ whole genome shotgun (WGS) entry which is preliminary data.</text>
</comment>
<evidence type="ECO:0000313" key="2">
    <source>
        <dbReference type="Proteomes" id="UP000748025"/>
    </source>
</evidence>
<evidence type="ECO:0000313" key="1">
    <source>
        <dbReference type="EMBL" id="KAG6002033.1"/>
    </source>
</evidence>
<dbReference type="AlphaFoldDB" id="A0A9P7NAQ8"/>
<dbReference type="OrthoDB" id="433955at2759"/>
<dbReference type="Pfam" id="PF10294">
    <property type="entry name" value="Methyltransf_16"/>
    <property type="match status" value="1"/>
</dbReference>
<protein>
    <submittedName>
        <fullName evidence="1">Uncharacterized protein</fullName>
    </submittedName>
</protein>
<organism evidence="1 2">
    <name type="scientific">Claviceps pusilla</name>
    <dbReference type="NCBI Taxonomy" id="123648"/>
    <lineage>
        <taxon>Eukaryota</taxon>
        <taxon>Fungi</taxon>
        <taxon>Dikarya</taxon>
        <taxon>Ascomycota</taxon>
        <taxon>Pezizomycotina</taxon>
        <taxon>Sordariomycetes</taxon>
        <taxon>Hypocreomycetidae</taxon>
        <taxon>Hypocreales</taxon>
        <taxon>Clavicipitaceae</taxon>
        <taxon>Claviceps</taxon>
    </lineage>
</organism>
<dbReference type="InterPro" id="IPR029063">
    <property type="entry name" value="SAM-dependent_MTases_sf"/>
</dbReference>
<dbReference type="SUPFAM" id="SSF53335">
    <property type="entry name" value="S-adenosyl-L-methionine-dependent methyltransferases"/>
    <property type="match status" value="1"/>
</dbReference>
<proteinExistence type="predicted"/>